<keyword evidence="4" id="KW-1185">Reference proteome</keyword>
<feature type="compositionally biased region" description="Low complexity" evidence="1">
    <location>
        <begin position="223"/>
        <end position="237"/>
    </location>
</feature>
<feature type="domain" description="TRIP4/RQT4 C2HC5-type zinc finger" evidence="2">
    <location>
        <begin position="276"/>
        <end position="335"/>
    </location>
</feature>
<sequence length="526" mass="56038">MVESNTRWADQLVSLLGLGKSETLNSGNIRSRILTLSSLFYDIASTDKETINSQIIPFLSSFGDEVSLRSHLEGLVGTDTAASKAFVRDYVRSRFPQTFPEPPAASPSLSASASTFRPSSSSSASGNTKRKGKKTLAERAGIGQALPARKIESGGGPDQMEQLSAAFGGMGTVYMKNRVEEEQFFAGTGKGRKAKHSAPVSRADTPETPADPPSRSSLDKMEAATAATAESSAAKSEPSPPPTAEMTAIDAVIQELTTAAPASTSTSSSSSSSVRRKMCFCQGRQHAPAPHAPLCFKCGLVVCSANQPSTLSPDSACPSCGTSPLLSPSARADLVSRLSAERQILFEQQLIQIQLQREQKRLNKSNARSEREQQEGIFPKLGDQPASAPAQSKPQHVQTVGKHGALQKAKAIASDAQRTAKVLSLDMKTHKLTQARPKQTRKPHDTAATVAAVQTPEPEKVVDSDPFVALDGSRLVKNEWDDAFADVVKPTGSQTTHKKGKAAQTVAPIVARDWILNGNRLLLKTN</sequence>
<dbReference type="Proteomes" id="UP000246740">
    <property type="component" value="Unassembled WGS sequence"/>
</dbReference>
<dbReference type="GO" id="GO:0008270">
    <property type="term" value="F:zinc ion binding"/>
    <property type="evidence" value="ECO:0007669"/>
    <property type="project" value="InterPro"/>
</dbReference>
<protein>
    <recommendedName>
        <fullName evidence="2">TRIP4/RQT4 C2HC5-type zinc finger domain-containing protein</fullName>
    </recommendedName>
</protein>
<dbReference type="Pfam" id="PF06221">
    <property type="entry name" value="zf-C2HC5"/>
    <property type="match status" value="1"/>
</dbReference>
<dbReference type="GO" id="GO:0005634">
    <property type="term" value="C:nucleus"/>
    <property type="evidence" value="ECO:0007669"/>
    <property type="project" value="InterPro"/>
</dbReference>
<dbReference type="InParanoid" id="A0A317XIE5"/>
<feature type="compositionally biased region" description="Low complexity" evidence="1">
    <location>
        <begin position="106"/>
        <end position="125"/>
    </location>
</feature>
<dbReference type="GO" id="GO:0072344">
    <property type="term" value="P:rescue of stalled ribosome"/>
    <property type="evidence" value="ECO:0007669"/>
    <property type="project" value="InterPro"/>
</dbReference>
<accession>A0A317XIE5</accession>
<feature type="region of interest" description="Disordered" evidence="1">
    <location>
        <begin position="362"/>
        <end position="396"/>
    </location>
</feature>
<dbReference type="GO" id="GO:0180022">
    <property type="term" value="C:RQC-trigger complex"/>
    <property type="evidence" value="ECO:0007669"/>
    <property type="project" value="InterPro"/>
</dbReference>
<organism evidence="3 4">
    <name type="scientific">Testicularia cyperi</name>
    <dbReference type="NCBI Taxonomy" id="1882483"/>
    <lineage>
        <taxon>Eukaryota</taxon>
        <taxon>Fungi</taxon>
        <taxon>Dikarya</taxon>
        <taxon>Basidiomycota</taxon>
        <taxon>Ustilaginomycotina</taxon>
        <taxon>Ustilaginomycetes</taxon>
        <taxon>Ustilaginales</taxon>
        <taxon>Anthracoideaceae</taxon>
        <taxon>Testicularia</taxon>
    </lineage>
</organism>
<feature type="compositionally biased region" description="Basic and acidic residues" evidence="1">
    <location>
        <begin position="362"/>
        <end position="374"/>
    </location>
</feature>
<feature type="region of interest" description="Disordered" evidence="1">
    <location>
        <begin position="98"/>
        <end position="160"/>
    </location>
</feature>
<evidence type="ECO:0000259" key="2">
    <source>
        <dbReference type="Pfam" id="PF06221"/>
    </source>
</evidence>
<name>A0A317XIE5_9BASI</name>
<dbReference type="OrthoDB" id="338816at2759"/>
<evidence type="ECO:0000313" key="3">
    <source>
        <dbReference type="EMBL" id="PWY97268.1"/>
    </source>
</evidence>
<evidence type="ECO:0000256" key="1">
    <source>
        <dbReference type="SAM" id="MobiDB-lite"/>
    </source>
</evidence>
<dbReference type="EMBL" id="KZ819212">
    <property type="protein sequence ID" value="PWY97268.1"/>
    <property type="molecule type" value="Genomic_DNA"/>
</dbReference>
<dbReference type="InterPro" id="IPR009349">
    <property type="entry name" value="TRIP4/RQT4_C2HC5_Znf"/>
</dbReference>
<feature type="region of interest" description="Disordered" evidence="1">
    <location>
        <begin position="186"/>
        <end position="244"/>
    </location>
</feature>
<proteinExistence type="predicted"/>
<reference evidence="3 4" key="1">
    <citation type="journal article" date="2018" name="Mol. Biol. Evol.">
        <title>Broad Genomic Sampling Reveals a Smut Pathogenic Ancestry of the Fungal Clade Ustilaginomycotina.</title>
        <authorList>
            <person name="Kijpornyongpan T."/>
            <person name="Mondo S.J."/>
            <person name="Barry K."/>
            <person name="Sandor L."/>
            <person name="Lee J."/>
            <person name="Lipzen A."/>
            <person name="Pangilinan J."/>
            <person name="LaButti K."/>
            <person name="Hainaut M."/>
            <person name="Henrissat B."/>
            <person name="Grigoriev I.V."/>
            <person name="Spatafora J.W."/>
            <person name="Aime M.C."/>
        </authorList>
    </citation>
    <scope>NUCLEOTIDE SEQUENCE [LARGE SCALE GENOMIC DNA]</scope>
    <source>
        <strain evidence="3 4">MCA 3645</strain>
    </source>
</reference>
<evidence type="ECO:0000313" key="4">
    <source>
        <dbReference type="Proteomes" id="UP000246740"/>
    </source>
</evidence>
<gene>
    <name evidence="3" type="ORF">BCV70DRAFT_202985</name>
</gene>
<dbReference type="AlphaFoldDB" id="A0A317XIE5"/>
<dbReference type="STRING" id="1882483.A0A317XIE5"/>